<evidence type="ECO:0000256" key="1">
    <source>
        <dbReference type="SAM" id="MobiDB-lite"/>
    </source>
</evidence>
<feature type="compositionally biased region" description="Basic and acidic residues" evidence="1">
    <location>
        <begin position="42"/>
        <end position="56"/>
    </location>
</feature>
<sequence length="78" mass="8643">MFSGRMVNVLLAVGIGVGTGVYVFQPLLREYQNETQGTWMRPGDEQRIKSWHDEKSSSTTATTTTTTTTTPSSTNQEK</sequence>
<feature type="transmembrane region" description="Helical" evidence="2">
    <location>
        <begin position="6"/>
        <end position="24"/>
    </location>
</feature>
<keyword evidence="2" id="KW-1133">Transmembrane helix</keyword>
<dbReference type="EMBL" id="JAEPRB010000037">
    <property type="protein sequence ID" value="KAG2224786.1"/>
    <property type="molecule type" value="Genomic_DNA"/>
</dbReference>
<evidence type="ECO:0000313" key="3">
    <source>
        <dbReference type="EMBL" id="KAG2224786.1"/>
    </source>
</evidence>
<accession>A0A8H7S8Y2</accession>
<dbReference type="AlphaFoldDB" id="A0A8H7S8Y2"/>
<dbReference type="OrthoDB" id="4093673at2759"/>
<feature type="region of interest" description="Disordered" evidence="1">
    <location>
        <begin position="34"/>
        <end position="78"/>
    </location>
</feature>
<gene>
    <name evidence="3" type="ORF">INT45_005310</name>
</gene>
<protein>
    <submittedName>
        <fullName evidence="3">Uncharacterized protein</fullName>
    </submittedName>
</protein>
<keyword evidence="2" id="KW-0812">Transmembrane</keyword>
<reference evidence="3 4" key="1">
    <citation type="submission" date="2020-12" db="EMBL/GenBank/DDBJ databases">
        <title>Metabolic potential, ecology and presence of endohyphal bacteria is reflected in genomic diversity of Mucoromycotina.</title>
        <authorList>
            <person name="Muszewska A."/>
            <person name="Okrasinska A."/>
            <person name="Steczkiewicz K."/>
            <person name="Drgas O."/>
            <person name="Orlowska M."/>
            <person name="Perlinska-Lenart U."/>
            <person name="Aleksandrzak-Piekarczyk T."/>
            <person name="Szatraj K."/>
            <person name="Zielenkiewicz U."/>
            <person name="Pilsyk S."/>
            <person name="Malc E."/>
            <person name="Mieczkowski P."/>
            <person name="Kruszewska J.S."/>
            <person name="Biernat P."/>
            <person name="Pawlowska J."/>
        </authorList>
    </citation>
    <scope>NUCLEOTIDE SEQUENCE [LARGE SCALE GENOMIC DNA]</scope>
    <source>
        <strain evidence="3 4">CBS 142.35</strain>
    </source>
</reference>
<proteinExistence type="predicted"/>
<evidence type="ECO:0000256" key="2">
    <source>
        <dbReference type="SAM" id="Phobius"/>
    </source>
</evidence>
<organism evidence="3 4">
    <name type="scientific">Circinella minor</name>
    <dbReference type="NCBI Taxonomy" id="1195481"/>
    <lineage>
        <taxon>Eukaryota</taxon>
        <taxon>Fungi</taxon>
        <taxon>Fungi incertae sedis</taxon>
        <taxon>Mucoromycota</taxon>
        <taxon>Mucoromycotina</taxon>
        <taxon>Mucoromycetes</taxon>
        <taxon>Mucorales</taxon>
        <taxon>Lichtheimiaceae</taxon>
        <taxon>Circinella</taxon>
    </lineage>
</organism>
<keyword evidence="4" id="KW-1185">Reference proteome</keyword>
<evidence type="ECO:0000313" key="4">
    <source>
        <dbReference type="Proteomes" id="UP000646827"/>
    </source>
</evidence>
<feature type="compositionally biased region" description="Low complexity" evidence="1">
    <location>
        <begin position="57"/>
        <end position="78"/>
    </location>
</feature>
<dbReference type="InterPro" id="IPR057394">
    <property type="entry name" value="PIGBOS1"/>
</dbReference>
<name>A0A8H7S8Y2_9FUNG</name>
<keyword evidence="2" id="KW-0472">Membrane</keyword>
<comment type="caution">
    <text evidence="3">The sequence shown here is derived from an EMBL/GenBank/DDBJ whole genome shotgun (WGS) entry which is preliminary data.</text>
</comment>
<dbReference type="Proteomes" id="UP000646827">
    <property type="component" value="Unassembled WGS sequence"/>
</dbReference>
<dbReference type="Pfam" id="PF23670">
    <property type="entry name" value="PIGBOS1"/>
    <property type="match status" value="1"/>
</dbReference>